<reference evidence="7" key="2">
    <citation type="submission" date="2022-10" db="EMBL/GenBank/DDBJ databases">
        <authorList>
            <consortium name="ENA_rothamsted_submissions"/>
            <consortium name="culmorum"/>
            <person name="King R."/>
        </authorList>
    </citation>
    <scope>NUCLEOTIDE SEQUENCE</scope>
</reference>
<evidence type="ECO:0000256" key="3">
    <source>
        <dbReference type="ARBA" id="ARBA00022833"/>
    </source>
</evidence>
<dbReference type="GO" id="GO:0008270">
    <property type="term" value="F:zinc ion binding"/>
    <property type="evidence" value="ECO:0007669"/>
    <property type="project" value="UniProtKB-KW"/>
</dbReference>
<dbReference type="PANTHER" id="PTHR46927:SF3">
    <property type="entry name" value="THAP-TYPE DOMAIN-CONTAINING PROTEIN"/>
    <property type="match status" value="1"/>
</dbReference>
<dbReference type="Gene3D" id="6.20.210.20">
    <property type="entry name" value="THAP domain"/>
    <property type="match status" value="1"/>
</dbReference>
<dbReference type="EMBL" id="OU899034">
    <property type="protein sequence ID" value="CAH1708904.1"/>
    <property type="molecule type" value="Genomic_DNA"/>
</dbReference>
<dbReference type="Proteomes" id="UP001154329">
    <property type="component" value="Chromosome 1"/>
</dbReference>
<evidence type="ECO:0000256" key="1">
    <source>
        <dbReference type="ARBA" id="ARBA00022723"/>
    </source>
</evidence>
<dbReference type="PANTHER" id="PTHR46927">
    <property type="entry name" value="AGAP005574-PA"/>
    <property type="match status" value="1"/>
</dbReference>
<evidence type="ECO:0000256" key="4">
    <source>
        <dbReference type="ARBA" id="ARBA00023125"/>
    </source>
</evidence>
<keyword evidence="3" id="KW-0862">Zinc</keyword>
<dbReference type="AlphaFoldDB" id="A0A9P0IPV3"/>
<dbReference type="InterPro" id="IPR006612">
    <property type="entry name" value="THAP_Znf"/>
</dbReference>
<dbReference type="PROSITE" id="PS50950">
    <property type="entry name" value="ZF_THAP"/>
    <property type="match status" value="1"/>
</dbReference>
<dbReference type="SMART" id="SM00980">
    <property type="entry name" value="THAP"/>
    <property type="match status" value="1"/>
</dbReference>
<keyword evidence="2 5" id="KW-0863">Zinc-finger</keyword>
<keyword evidence="8" id="KW-1185">Reference proteome</keyword>
<evidence type="ECO:0000259" key="6">
    <source>
        <dbReference type="PROSITE" id="PS50950"/>
    </source>
</evidence>
<sequence>MPVCAFIGCYSGSKKIKNSNTKVHIYRFPKDSHMRAQWFEQIQKGSKETVNINFETAAVCSLHFPSSSYENKTRAQNMLNYTPIRGRKLKPDAVPLSNRECLETSMLGKNSPVQQSPKICTLSGSFLVTNLADEPTSIEPAIKVKKSCKTSLFDRLESDTNFGVEVLAEEYNDSCSYQK</sequence>
<evidence type="ECO:0000313" key="8">
    <source>
        <dbReference type="Proteomes" id="UP001154329"/>
    </source>
</evidence>
<proteinExistence type="predicted"/>
<dbReference type="InterPro" id="IPR038441">
    <property type="entry name" value="THAP_Znf_sf"/>
</dbReference>
<dbReference type="Pfam" id="PF05485">
    <property type="entry name" value="THAP"/>
    <property type="match status" value="1"/>
</dbReference>
<dbReference type="InterPro" id="IPR052224">
    <property type="entry name" value="THAP_domain_protein"/>
</dbReference>
<feature type="domain" description="THAP-type" evidence="6">
    <location>
        <begin position="1"/>
        <end position="98"/>
    </location>
</feature>
<keyword evidence="4 5" id="KW-0238">DNA-binding</keyword>
<dbReference type="SUPFAM" id="SSF57716">
    <property type="entry name" value="Glucocorticoid receptor-like (DNA-binding domain)"/>
    <property type="match status" value="1"/>
</dbReference>
<reference evidence="7" key="1">
    <citation type="submission" date="2022-02" db="EMBL/GenBank/DDBJ databases">
        <authorList>
            <person name="King R."/>
        </authorList>
    </citation>
    <scope>NUCLEOTIDE SEQUENCE</scope>
</reference>
<evidence type="ECO:0000256" key="5">
    <source>
        <dbReference type="PROSITE-ProRule" id="PRU00309"/>
    </source>
</evidence>
<gene>
    <name evidence="7" type="ORF">APHIGO_LOCUS593</name>
</gene>
<name>A0A9P0IPV3_APHGO</name>
<dbReference type="GO" id="GO:0003677">
    <property type="term" value="F:DNA binding"/>
    <property type="evidence" value="ECO:0007669"/>
    <property type="project" value="UniProtKB-UniRule"/>
</dbReference>
<protein>
    <recommendedName>
        <fullName evidence="6">THAP-type domain-containing protein</fullName>
    </recommendedName>
</protein>
<accession>A0A9P0IPV3</accession>
<evidence type="ECO:0000256" key="2">
    <source>
        <dbReference type="ARBA" id="ARBA00022771"/>
    </source>
</evidence>
<organism evidence="7 8">
    <name type="scientific">Aphis gossypii</name>
    <name type="common">Cotton aphid</name>
    <dbReference type="NCBI Taxonomy" id="80765"/>
    <lineage>
        <taxon>Eukaryota</taxon>
        <taxon>Metazoa</taxon>
        <taxon>Ecdysozoa</taxon>
        <taxon>Arthropoda</taxon>
        <taxon>Hexapoda</taxon>
        <taxon>Insecta</taxon>
        <taxon>Pterygota</taxon>
        <taxon>Neoptera</taxon>
        <taxon>Paraneoptera</taxon>
        <taxon>Hemiptera</taxon>
        <taxon>Sternorrhyncha</taxon>
        <taxon>Aphidomorpha</taxon>
        <taxon>Aphidoidea</taxon>
        <taxon>Aphididae</taxon>
        <taxon>Aphidini</taxon>
        <taxon>Aphis</taxon>
        <taxon>Aphis</taxon>
    </lineage>
</organism>
<keyword evidence="1" id="KW-0479">Metal-binding</keyword>
<evidence type="ECO:0000313" key="7">
    <source>
        <dbReference type="EMBL" id="CAH1708904.1"/>
    </source>
</evidence>